<accession>A0ACC2H2Y9</accession>
<dbReference type="EMBL" id="CM055733">
    <property type="protein sequence ID" value="KAJ8009893.1"/>
    <property type="molecule type" value="Genomic_DNA"/>
</dbReference>
<evidence type="ECO:0000313" key="1">
    <source>
        <dbReference type="EMBL" id="KAJ8009893.1"/>
    </source>
</evidence>
<proteinExistence type="predicted"/>
<keyword evidence="2" id="KW-1185">Reference proteome</keyword>
<evidence type="ECO:0000313" key="2">
    <source>
        <dbReference type="Proteomes" id="UP001157502"/>
    </source>
</evidence>
<dbReference type="Proteomes" id="UP001157502">
    <property type="component" value="Chromosome 6"/>
</dbReference>
<comment type="caution">
    <text evidence="1">The sequence shown here is derived from an EMBL/GenBank/DDBJ whole genome shotgun (WGS) entry which is preliminary data.</text>
</comment>
<reference evidence="1" key="1">
    <citation type="submission" date="2021-05" db="EMBL/GenBank/DDBJ databases">
        <authorList>
            <person name="Pan Q."/>
            <person name="Jouanno E."/>
            <person name="Zahm M."/>
            <person name="Klopp C."/>
            <person name="Cabau C."/>
            <person name="Louis A."/>
            <person name="Berthelot C."/>
            <person name="Parey E."/>
            <person name="Roest Crollius H."/>
            <person name="Montfort J."/>
            <person name="Robinson-Rechavi M."/>
            <person name="Bouchez O."/>
            <person name="Lampietro C."/>
            <person name="Lopez Roques C."/>
            <person name="Donnadieu C."/>
            <person name="Postlethwait J."/>
            <person name="Bobe J."/>
            <person name="Dillon D."/>
            <person name="Chandos A."/>
            <person name="von Hippel F."/>
            <person name="Guiguen Y."/>
        </authorList>
    </citation>
    <scope>NUCLEOTIDE SEQUENCE</scope>
    <source>
        <strain evidence="1">YG-Jan2019</strain>
    </source>
</reference>
<organism evidence="1 2">
    <name type="scientific">Dallia pectoralis</name>
    <name type="common">Alaska blackfish</name>
    <dbReference type="NCBI Taxonomy" id="75939"/>
    <lineage>
        <taxon>Eukaryota</taxon>
        <taxon>Metazoa</taxon>
        <taxon>Chordata</taxon>
        <taxon>Craniata</taxon>
        <taxon>Vertebrata</taxon>
        <taxon>Euteleostomi</taxon>
        <taxon>Actinopterygii</taxon>
        <taxon>Neopterygii</taxon>
        <taxon>Teleostei</taxon>
        <taxon>Protacanthopterygii</taxon>
        <taxon>Esociformes</taxon>
        <taxon>Umbridae</taxon>
        <taxon>Dallia</taxon>
    </lineage>
</organism>
<sequence length="1312" mass="145901">MDSDCDYLLYSEADTDSVEDDQPCLHCSDYPIQKRPIRCTVKYNTPEVSFDRALTGCMVPYVEVYEVTRCSSGRSDCNWFGASATPLCYAKDGAVVSLQGAIHMQDVSPNGTWLSERAECRRSMSRLSLAGMMCVRLPELNRIVLEQKNDDGLLYLANKWLSGKANMNEGIELFGPFVCDAMLAPVLHKLLRSGWLEERKELCETNNELKLGWAQEFYRWTCVTKNATASRVFARDVKCPLKRESSHSYRIGTRILDTMRRCGYTAWSAVQAVRSSERQIAKLVCAECRPRLLASCVFLIECAATEASRRRDWLVRNEAVIQLAWLLYQIHKPQGCVSKELLDAWTESIMTHSIRFQEYKAKGAVSDAEALVVIFAIDHLPVVSEYPSDAVFKHRYDTGDTTPDPELLEVIRQNYRFSPKRGSVLYPIASVDSIKISTAVDVLNKTRGAMEARAQEVDVVARALVSYPPRVAASALEDLTLKAPNTPLFSDRIWPVFVNPTRACYKMFKALALPVSPSPMYTLELLARAWRRVTPVVFERFTPMSTGGVVKVTYEHYIKYLTGPLNVLAGLALISEPERNSMVDVLSKGVLPCFAGEGDSLPDRLVSSTLALTFAACGLRVCGVTEDDGRGSHITVTSAGLLYFAAWYVLVYAGAVHMQPTLNKRLTRNGSDADRHLCSALCLDRETAAGSVDQKVCFDWGEIAQALRIVFGNLLDISTILRAAELYVPELLAQLPYAKKLKRIPDSVRSSIESRDVWFVNEHMGELSPDADSDPPFTYLGNLAHGLHSSIQGTLTKSRARPIAQALHGLDSEFDPWCGALMFRGFDEDLEGSGFEQSLRAAIRKESEEAFAVVVGTAKDPEAPESEDPSRVSVQHESEETFVIIDDRTENPVSRYSAITTAVQVAEPFPRLDRRCQSEGSRKDPWALEPEHVRVERGQTGCRRLCKGLWVASVDKLGFRKGHLFLTMVQPSDATQDVRWTSALAVKNPCLINIASTMYRKIRDKVAKVTTCSNAYPTLIEALWVLFMRSNSSPAATAATEASAPSSANAAVSEPSTPEALAVMVHLAVQMLNLETDTDMGACKDIKAMYSRTCYAEAEFILVTAIAGGLFGVNVELRVDGSSYHVINQHYQGLWAHGSIGYDGSNWYVTGDTVNGHQVSTPQEPRTVNCYHTGTLGAYIRLNNLKLDKVPSDNYCGFHTVAALLGGPQFGSPCAHGARKTLVQKTTEYMLSNQAVDGIQTYLEINQIYTREDLTSLLMQDNRWLSTEEVTFMLNAYGKLSTMITEHSYPIYDPNRTHFLFKDCHYEPVTHV</sequence>
<name>A0ACC2H2Y9_DALPE</name>
<gene>
    <name evidence="1" type="ORF">DPEC_G00068900</name>
</gene>
<protein>
    <submittedName>
        <fullName evidence="1">Uncharacterized protein</fullName>
    </submittedName>
</protein>